<dbReference type="FunFam" id="3.30.70.330:FF:000105">
    <property type="entry name" value="HIV Tat-specific factor 1 homolog"/>
    <property type="match status" value="1"/>
</dbReference>
<dbReference type="GO" id="GO:0005686">
    <property type="term" value="C:U2 snRNP"/>
    <property type="evidence" value="ECO:0007669"/>
    <property type="project" value="TreeGrafter"/>
</dbReference>
<feature type="region of interest" description="Disordered" evidence="7">
    <location>
        <begin position="84"/>
        <end position="129"/>
    </location>
</feature>
<feature type="domain" description="RRM" evidence="8">
    <location>
        <begin position="131"/>
        <end position="219"/>
    </location>
</feature>
<dbReference type="Pfam" id="PF00076">
    <property type="entry name" value="RRM_1"/>
    <property type="match status" value="1"/>
</dbReference>
<evidence type="ECO:0000313" key="10">
    <source>
        <dbReference type="Proteomes" id="UP000054248"/>
    </source>
</evidence>
<accession>A0A0C3QJ75</accession>
<evidence type="ECO:0000256" key="4">
    <source>
        <dbReference type="ARBA" id="ARBA00022884"/>
    </source>
</evidence>
<evidence type="ECO:0000259" key="8">
    <source>
        <dbReference type="PROSITE" id="PS50102"/>
    </source>
</evidence>
<keyword evidence="5" id="KW-0508">mRNA splicing</keyword>
<organism evidence="9 10">
    <name type="scientific">Tulasnella calospora MUT 4182</name>
    <dbReference type="NCBI Taxonomy" id="1051891"/>
    <lineage>
        <taxon>Eukaryota</taxon>
        <taxon>Fungi</taxon>
        <taxon>Dikarya</taxon>
        <taxon>Basidiomycota</taxon>
        <taxon>Agaricomycotina</taxon>
        <taxon>Agaricomycetes</taxon>
        <taxon>Cantharellales</taxon>
        <taxon>Tulasnellaceae</taxon>
        <taxon>Tulasnella</taxon>
    </lineage>
</organism>
<dbReference type="SMART" id="SM00360">
    <property type="entry name" value="RRM"/>
    <property type="match status" value="1"/>
</dbReference>
<dbReference type="PROSITE" id="PS50102">
    <property type="entry name" value="RRM"/>
    <property type="match status" value="1"/>
</dbReference>
<evidence type="ECO:0000256" key="5">
    <source>
        <dbReference type="ARBA" id="ARBA00023187"/>
    </source>
</evidence>
<keyword evidence="2" id="KW-0507">mRNA processing</keyword>
<dbReference type="InterPro" id="IPR035979">
    <property type="entry name" value="RBD_domain_sf"/>
</dbReference>
<gene>
    <name evidence="9" type="ORF">M407DRAFT_112276</name>
</gene>
<feature type="compositionally biased region" description="Basic residues" evidence="7">
    <location>
        <begin position="240"/>
        <end position="250"/>
    </location>
</feature>
<dbReference type="InterPro" id="IPR034392">
    <property type="entry name" value="TatSF1-like_RRM1"/>
</dbReference>
<dbReference type="HOGENOM" id="CLU_026945_0_2_1"/>
<dbReference type="InterPro" id="IPR000504">
    <property type="entry name" value="RRM_dom"/>
</dbReference>
<dbReference type="CDD" id="cd12285">
    <property type="entry name" value="RRM3_RBM39_like"/>
    <property type="match status" value="1"/>
</dbReference>
<name>A0A0C3QJ75_9AGAM</name>
<keyword evidence="4 6" id="KW-0694">RNA-binding</keyword>
<reference evidence="10" key="2">
    <citation type="submission" date="2015-01" db="EMBL/GenBank/DDBJ databases">
        <title>Evolutionary Origins and Diversification of the Mycorrhizal Mutualists.</title>
        <authorList>
            <consortium name="DOE Joint Genome Institute"/>
            <consortium name="Mycorrhizal Genomics Consortium"/>
            <person name="Kohler A."/>
            <person name="Kuo A."/>
            <person name="Nagy L.G."/>
            <person name="Floudas D."/>
            <person name="Copeland A."/>
            <person name="Barry K.W."/>
            <person name="Cichocki N."/>
            <person name="Veneault-Fourrey C."/>
            <person name="LaButti K."/>
            <person name="Lindquist E.A."/>
            <person name="Lipzen A."/>
            <person name="Lundell T."/>
            <person name="Morin E."/>
            <person name="Murat C."/>
            <person name="Riley R."/>
            <person name="Ohm R."/>
            <person name="Sun H."/>
            <person name="Tunlid A."/>
            <person name="Henrissat B."/>
            <person name="Grigoriev I.V."/>
            <person name="Hibbett D.S."/>
            <person name="Martin F."/>
        </authorList>
    </citation>
    <scope>NUCLEOTIDE SEQUENCE [LARGE SCALE GENOMIC DNA]</scope>
    <source>
        <strain evidence="10">MUT 4182</strain>
    </source>
</reference>
<dbReference type="GO" id="GO:0003723">
    <property type="term" value="F:RNA binding"/>
    <property type="evidence" value="ECO:0007669"/>
    <property type="project" value="UniProtKB-UniRule"/>
</dbReference>
<dbReference type="SUPFAM" id="SSF54928">
    <property type="entry name" value="RNA-binding domain, RBD"/>
    <property type="match status" value="2"/>
</dbReference>
<evidence type="ECO:0000256" key="2">
    <source>
        <dbReference type="ARBA" id="ARBA00022664"/>
    </source>
</evidence>
<evidence type="ECO:0000256" key="7">
    <source>
        <dbReference type="SAM" id="MobiDB-lite"/>
    </source>
</evidence>
<feature type="region of interest" description="Disordered" evidence="7">
    <location>
        <begin position="220"/>
        <end position="273"/>
    </location>
</feature>
<feature type="compositionally biased region" description="Basic and acidic residues" evidence="7">
    <location>
        <begin position="220"/>
        <end position="239"/>
    </location>
</feature>
<dbReference type="AlphaFoldDB" id="A0A0C3QJ75"/>
<dbReference type="EMBL" id="KN822956">
    <property type="protein sequence ID" value="KIO32280.1"/>
    <property type="molecule type" value="Genomic_DNA"/>
</dbReference>
<keyword evidence="3" id="KW-0677">Repeat</keyword>
<comment type="similarity">
    <text evidence="1">Belongs to the HTATSF1 family.</text>
</comment>
<dbReference type="InterPro" id="IPR012677">
    <property type="entry name" value="Nucleotide-bd_a/b_plait_sf"/>
</dbReference>
<dbReference type="STRING" id="1051891.A0A0C3QJ75"/>
<keyword evidence="10" id="KW-1185">Reference proteome</keyword>
<dbReference type="GO" id="GO:0005684">
    <property type="term" value="C:U2-type spliceosomal complex"/>
    <property type="evidence" value="ECO:0007669"/>
    <property type="project" value="TreeGrafter"/>
</dbReference>
<dbReference type="PANTHER" id="PTHR15608:SF0">
    <property type="entry name" value="HIV TAT-SPECIFIC FACTOR 1"/>
    <property type="match status" value="1"/>
</dbReference>
<dbReference type="Gene3D" id="3.30.70.330">
    <property type="match status" value="2"/>
</dbReference>
<evidence type="ECO:0000256" key="6">
    <source>
        <dbReference type="PROSITE-ProRule" id="PRU00176"/>
    </source>
</evidence>
<protein>
    <recommendedName>
        <fullName evidence="8">RRM domain-containing protein</fullName>
    </recommendedName>
</protein>
<evidence type="ECO:0000256" key="1">
    <source>
        <dbReference type="ARBA" id="ARBA00007747"/>
    </source>
</evidence>
<dbReference type="GO" id="GO:0000398">
    <property type="term" value="P:mRNA splicing, via spliceosome"/>
    <property type="evidence" value="ECO:0007669"/>
    <property type="project" value="InterPro"/>
</dbReference>
<reference evidence="9 10" key="1">
    <citation type="submission" date="2014-04" db="EMBL/GenBank/DDBJ databases">
        <authorList>
            <consortium name="DOE Joint Genome Institute"/>
            <person name="Kuo A."/>
            <person name="Girlanda M."/>
            <person name="Perotto S."/>
            <person name="Kohler A."/>
            <person name="Nagy L.G."/>
            <person name="Floudas D."/>
            <person name="Copeland A."/>
            <person name="Barry K.W."/>
            <person name="Cichocki N."/>
            <person name="Veneault-Fourrey C."/>
            <person name="LaButti K."/>
            <person name="Lindquist E.A."/>
            <person name="Lipzen A."/>
            <person name="Lundell T."/>
            <person name="Morin E."/>
            <person name="Murat C."/>
            <person name="Sun H."/>
            <person name="Tunlid A."/>
            <person name="Henrissat B."/>
            <person name="Grigoriev I.V."/>
            <person name="Hibbett D.S."/>
            <person name="Martin F."/>
            <person name="Nordberg H.P."/>
            <person name="Cantor M.N."/>
            <person name="Hua S.X."/>
        </authorList>
    </citation>
    <scope>NUCLEOTIDE SEQUENCE [LARGE SCALE GENOMIC DNA]</scope>
    <source>
        <strain evidence="9 10">MUT 4182</strain>
    </source>
</reference>
<dbReference type="InterPro" id="IPR034393">
    <property type="entry name" value="TatSF1-like"/>
</dbReference>
<dbReference type="OrthoDB" id="10258585at2759"/>
<evidence type="ECO:0000256" key="3">
    <source>
        <dbReference type="ARBA" id="ARBA00022737"/>
    </source>
</evidence>
<sequence length="351" mass="39017">MASTAEHDTLAANFASDPRIYFSTETGRWQFEDDDGKEMEYDTATGTWVPMIDDDLLKAQQAAYKMEGVDEDAVAAPVLKREAKKRKENPMDVDIAEGSAAKKSRSKKNDRFNGSTTGEAPAAPARRSKNTAVYVSRLPPDVSVDELRDAFSKFGLIEIDDRDEPKIKLYADAHGNFNGEALVVYFKEESVDLAIRMLDDAELRLGEPGSRMAVRKAEFGHKGKDGEEDAKAEYKPRTAHDKKKATRRIGKMQSKLNDWDDEDGFGPPSEAPETASSLALKARVVVLKHMFTLKDLEEDPTLILELKNDVREECETLGDVTNVVLYDLEAEGVMTVKFRDSVSAQACILVL</sequence>
<evidence type="ECO:0000313" key="9">
    <source>
        <dbReference type="EMBL" id="KIO32280.1"/>
    </source>
</evidence>
<proteinExistence type="inferred from homology"/>
<dbReference type="PANTHER" id="PTHR15608">
    <property type="entry name" value="SPLICING FACTOR U2AF-ASSOCIATED PROTEIN 2"/>
    <property type="match status" value="1"/>
</dbReference>
<dbReference type="Proteomes" id="UP000054248">
    <property type="component" value="Unassembled WGS sequence"/>
</dbReference>
<dbReference type="CDD" id="cd12281">
    <property type="entry name" value="RRM1_TatSF1_like"/>
    <property type="match status" value="1"/>
</dbReference>